<name>A0A317T5N1_9CHLB</name>
<comment type="caution">
    <text evidence="3">The sequence shown here is derived from an EMBL/GenBank/DDBJ whole genome shotgun (WGS) entry which is preliminary data.</text>
</comment>
<accession>A0A317T5N1</accession>
<dbReference type="PROSITE" id="PS51257">
    <property type="entry name" value="PROKAR_LIPOPROTEIN"/>
    <property type="match status" value="1"/>
</dbReference>
<evidence type="ECO:0000256" key="2">
    <source>
        <dbReference type="SAM" id="SignalP"/>
    </source>
</evidence>
<evidence type="ECO:0000313" key="4">
    <source>
        <dbReference type="Proteomes" id="UP000246278"/>
    </source>
</evidence>
<dbReference type="EMBL" id="PDNZ01000004">
    <property type="protein sequence ID" value="PWW81973.1"/>
    <property type="molecule type" value="Genomic_DNA"/>
</dbReference>
<keyword evidence="2" id="KW-0732">Signal</keyword>
<dbReference type="OrthoDB" id="595179at2"/>
<feature type="region of interest" description="Disordered" evidence="1">
    <location>
        <begin position="252"/>
        <end position="307"/>
    </location>
</feature>
<dbReference type="Proteomes" id="UP000246278">
    <property type="component" value="Unassembled WGS sequence"/>
</dbReference>
<evidence type="ECO:0000313" key="3">
    <source>
        <dbReference type="EMBL" id="PWW81973.1"/>
    </source>
</evidence>
<sequence length="307" mass="37227">MKKGTLFLVAALATTMGCQTAAPAQADVNVHIGFGGPRAIAYHPVYYGDYYYNAAYAPNLLYIPQLGFYASVGSPYDLLFFNNFYYVYHSGHWYNSHYYYGPWTVVKHNRLPYKIRKHRWHKIREYCNHEYRKSNKHRWLKHRHFVHKEKKKSIRNSAYYHSDRPAVNRWKKAPDRNVDYKNKKSYKARSKNENRTAYKVRSERERNKAYKIRTDTEKRFIRKEPGKTKTWRKNPDKKIVVKEKTVKTKRWTKQNNDRKEKRFAENRGNTKEQRQFKKTNRTKNELKRKVSERKVERTIKRWGRTND</sequence>
<keyword evidence="4" id="KW-1185">Reference proteome</keyword>
<evidence type="ECO:0000256" key="1">
    <source>
        <dbReference type="SAM" id="MobiDB-lite"/>
    </source>
</evidence>
<feature type="chain" id="PRO_5016262843" description="Lipoprotein" evidence="2">
    <location>
        <begin position="27"/>
        <end position="307"/>
    </location>
</feature>
<proteinExistence type="predicted"/>
<feature type="compositionally biased region" description="Basic and acidic residues" evidence="1">
    <location>
        <begin position="282"/>
        <end position="307"/>
    </location>
</feature>
<protein>
    <recommendedName>
        <fullName evidence="5">Lipoprotein</fullName>
    </recommendedName>
</protein>
<dbReference type="AlphaFoldDB" id="A0A317T5N1"/>
<feature type="signal peptide" evidence="2">
    <location>
        <begin position="1"/>
        <end position="26"/>
    </location>
</feature>
<organism evidence="3 4">
    <name type="scientific">Prosthecochloris marina</name>
    <dbReference type="NCBI Taxonomy" id="2017681"/>
    <lineage>
        <taxon>Bacteria</taxon>
        <taxon>Pseudomonadati</taxon>
        <taxon>Chlorobiota</taxon>
        <taxon>Chlorobiia</taxon>
        <taxon>Chlorobiales</taxon>
        <taxon>Chlorobiaceae</taxon>
        <taxon>Prosthecochloris</taxon>
    </lineage>
</organism>
<gene>
    <name evidence="3" type="ORF">CR164_06350</name>
</gene>
<reference evidence="4" key="1">
    <citation type="submission" date="2017-10" db="EMBL/GenBank/DDBJ databases">
        <authorList>
            <person name="Gaisin V.A."/>
            <person name="Rysina M.S."/>
            <person name="Grouzdev D.S."/>
        </authorList>
    </citation>
    <scope>NUCLEOTIDE SEQUENCE [LARGE SCALE GENOMIC DNA]</scope>
    <source>
        <strain evidence="4">V1</strain>
    </source>
</reference>
<evidence type="ECO:0008006" key="5">
    <source>
        <dbReference type="Google" id="ProtNLM"/>
    </source>
</evidence>
<feature type="compositionally biased region" description="Basic and acidic residues" evidence="1">
    <location>
        <begin position="255"/>
        <end position="275"/>
    </location>
</feature>
<dbReference type="RefSeq" id="WP_110023105.1">
    <property type="nucleotide sequence ID" value="NZ_PDNZ01000004.1"/>
</dbReference>